<organism evidence="2 3">
    <name type="scientific">Alternaria atra</name>
    <dbReference type="NCBI Taxonomy" id="119953"/>
    <lineage>
        <taxon>Eukaryota</taxon>
        <taxon>Fungi</taxon>
        <taxon>Dikarya</taxon>
        <taxon>Ascomycota</taxon>
        <taxon>Pezizomycotina</taxon>
        <taxon>Dothideomycetes</taxon>
        <taxon>Pleosporomycetidae</taxon>
        <taxon>Pleosporales</taxon>
        <taxon>Pleosporineae</taxon>
        <taxon>Pleosporaceae</taxon>
        <taxon>Alternaria</taxon>
        <taxon>Alternaria sect. Ulocladioides</taxon>
    </lineage>
</organism>
<keyword evidence="3" id="KW-1185">Reference proteome</keyword>
<dbReference type="RefSeq" id="XP_043165673.1">
    <property type="nucleotide sequence ID" value="XM_043309738.1"/>
</dbReference>
<proteinExistence type="predicted"/>
<evidence type="ECO:0008006" key="4">
    <source>
        <dbReference type="Google" id="ProtNLM"/>
    </source>
</evidence>
<reference evidence="2" key="1">
    <citation type="submission" date="2021-05" db="EMBL/GenBank/DDBJ databases">
        <authorList>
            <person name="Stam R."/>
        </authorList>
    </citation>
    <scope>NUCLEOTIDE SEQUENCE</scope>
    <source>
        <strain evidence="2">CS162</strain>
    </source>
</reference>
<name>A0A8J2N315_9PLEO</name>
<protein>
    <recommendedName>
        <fullName evidence="4">BTB domain-containing protein</fullName>
    </recommendedName>
</protein>
<dbReference type="EMBL" id="CAJRGZ010000015">
    <property type="protein sequence ID" value="CAG5148025.1"/>
    <property type="molecule type" value="Genomic_DNA"/>
</dbReference>
<accession>A0A8J2N315</accession>
<dbReference type="Proteomes" id="UP000676310">
    <property type="component" value="Unassembled WGS sequence"/>
</dbReference>
<feature type="compositionally biased region" description="Low complexity" evidence="1">
    <location>
        <begin position="9"/>
        <end position="21"/>
    </location>
</feature>
<feature type="region of interest" description="Disordered" evidence="1">
    <location>
        <begin position="139"/>
        <end position="159"/>
    </location>
</feature>
<feature type="compositionally biased region" description="Basic and acidic residues" evidence="1">
    <location>
        <begin position="34"/>
        <end position="43"/>
    </location>
</feature>
<feature type="compositionally biased region" description="Polar residues" evidence="1">
    <location>
        <begin position="216"/>
        <end position="227"/>
    </location>
</feature>
<dbReference type="AlphaFoldDB" id="A0A8J2N315"/>
<feature type="compositionally biased region" description="Low complexity" evidence="1">
    <location>
        <begin position="104"/>
        <end position="124"/>
    </location>
</feature>
<feature type="compositionally biased region" description="Polar residues" evidence="1">
    <location>
        <begin position="236"/>
        <end position="249"/>
    </location>
</feature>
<dbReference type="GeneID" id="67013548"/>
<sequence>MARNKKQNKNNSNAHANDNTKSGPKKKSQGSMYEKQEENRDITLEELDSSLAQSTEESENKAMYEADDTAKIFEESVEISRATEQTREEILQDELSQPKHIITETELLPTTTQDELDSSDLSSDAHVRNQASLNAWSIDGGEVQDVTDSKDGLGGGLQRTPFEVQVSQEDVDVTKIEDDKEGMVVPTEDIIRYSKLEDEAARRKHCGSVPSAQPGPHQQPSPVSSRQLLDGLKPSTKYQRNKLQASTKLPAQEPKLYDRAAPSLQGILEQPTTTRPAPTESQLPSKPKATTRDYSTETLKPVTRNQSTQTPNTTTRDQGTQTEVSIDSPAQEPKLQGRPPSPLRKILKKPSNTPPSSTGPQSQEKRSSDGRPKPPLHDILECLTKDRSVNSVQPTQERMEPGQERIIRDLAQKIPVKTPEHATRLAKPDIPAPRQVQPDTMPPPILRPNGQAMLTTTGPILKLIVDNYAYPFVANREHILATNTTYFSANVREHTGTPLGRQLGRYVNFSGEQFFLEVIKEYSQWLYDGTIRIMASLVRVTPANADLAFKFLARAYVFGEHINDKRWMNEIMDAFISVHIRDWRFEMDDIILYTYEFTKSTSPMRRLLVDMHAYCLKSCDNVKVKLRELPTKFAMDILVTLDEVGTATSRDWRERLNNRETYHV</sequence>
<comment type="caution">
    <text evidence="2">The sequence shown here is derived from an EMBL/GenBank/DDBJ whole genome shotgun (WGS) entry which is preliminary data.</text>
</comment>
<feature type="region of interest" description="Disordered" evidence="1">
    <location>
        <begin position="91"/>
        <end position="124"/>
    </location>
</feature>
<evidence type="ECO:0000313" key="3">
    <source>
        <dbReference type="Proteomes" id="UP000676310"/>
    </source>
</evidence>
<feature type="compositionally biased region" description="Polar residues" evidence="1">
    <location>
        <begin position="296"/>
        <end position="325"/>
    </location>
</feature>
<feature type="compositionally biased region" description="Polar residues" evidence="1">
    <location>
        <begin position="350"/>
        <end position="362"/>
    </location>
</feature>
<feature type="region of interest" description="Disordered" evidence="1">
    <location>
        <begin position="199"/>
        <end position="378"/>
    </location>
</feature>
<dbReference type="OrthoDB" id="3692221at2759"/>
<feature type="compositionally biased region" description="Polar residues" evidence="1">
    <location>
        <begin position="270"/>
        <end position="284"/>
    </location>
</feature>
<feature type="compositionally biased region" description="Basic and acidic residues" evidence="1">
    <location>
        <begin position="363"/>
        <end position="378"/>
    </location>
</feature>
<evidence type="ECO:0000256" key="1">
    <source>
        <dbReference type="SAM" id="MobiDB-lite"/>
    </source>
</evidence>
<feature type="compositionally biased region" description="Basic and acidic residues" evidence="1">
    <location>
        <begin position="58"/>
        <end position="67"/>
    </location>
</feature>
<feature type="region of interest" description="Disordered" evidence="1">
    <location>
        <begin position="1"/>
        <end position="67"/>
    </location>
</feature>
<gene>
    <name evidence="2" type="ORF">ALTATR162_LOCUS2136</name>
</gene>
<evidence type="ECO:0000313" key="2">
    <source>
        <dbReference type="EMBL" id="CAG5148025.1"/>
    </source>
</evidence>